<protein>
    <submittedName>
        <fullName evidence="2">Uncharacterized protein</fullName>
    </submittedName>
</protein>
<comment type="caution">
    <text evidence="2">The sequence shown here is derived from an EMBL/GenBank/DDBJ whole genome shotgun (WGS) entry which is preliminary data.</text>
</comment>
<name>A0A9P7TY62_9HYPO</name>
<evidence type="ECO:0000313" key="2">
    <source>
        <dbReference type="EMBL" id="KAG6293181.1"/>
    </source>
</evidence>
<dbReference type="AlphaFoldDB" id="A0A9P7TY62"/>
<proteinExistence type="predicted"/>
<gene>
    <name evidence="2" type="ORF">E4U09_003102</name>
</gene>
<evidence type="ECO:0000313" key="3">
    <source>
        <dbReference type="Proteomes" id="UP000707071"/>
    </source>
</evidence>
<accession>A0A9P7TY62</accession>
<evidence type="ECO:0000256" key="1">
    <source>
        <dbReference type="SAM" id="MobiDB-lite"/>
    </source>
</evidence>
<organism evidence="2 3">
    <name type="scientific">Claviceps aff. purpurea</name>
    <dbReference type="NCBI Taxonomy" id="1967640"/>
    <lineage>
        <taxon>Eukaryota</taxon>
        <taxon>Fungi</taxon>
        <taxon>Dikarya</taxon>
        <taxon>Ascomycota</taxon>
        <taxon>Pezizomycotina</taxon>
        <taxon>Sordariomycetes</taxon>
        <taxon>Hypocreomycetidae</taxon>
        <taxon>Hypocreales</taxon>
        <taxon>Clavicipitaceae</taxon>
        <taxon>Claviceps</taxon>
    </lineage>
</organism>
<dbReference type="EMBL" id="SRRH01000252">
    <property type="protein sequence ID" value="KAG6293181.1"/>
    <property type="molecule type" value="Genomic_DNA"/>
</dbReference>
<feature type="region of interest" description="Disordered" evidence="1">
    <location>
        <begin position="1"/>
        <end position="38"/>
    </location>
</feature>
<sequence length="71" mass="7843">MQIDNNKNNNKNKKKGLTQALTAGPAGSNESRKTVRQRRIGQEWLKSMISSLEGGHHVPCIGRQGWCRGAV</sequence>
<dbReference type="Proteomes" id="UP000707071">
    <property type="component" value="Unassembled WGS sequence"/>
</dbReference>
<reference evidence="2 3" key="1">
    <citation type="journal article" date="2020" name="bioRxiv">
        <title>Whole genome comparisons of ergot fungi reveals the divergence and evolution of species within the genus Claviceps are the result of varying mechanisms driving genome evolution and host range expansion.</title>
        <authorList>
            <person name="Wyka S.A."/>
            <person name="Mondo S.J."/>
            <person name="Liu M."/>
            <person name="Dettman J."/>
            <person name="Nalam V."/>
            <person name="Broders K.D."/>
        </authorList>
    </citation>
    <scope>NUCLEOTIDE SEQUENCE [LARGE SCALE GENOMIC DNA]</scope>
    <source>
        <strain evidence="2 3">Clav52</strain>
    </source>
</reference>
<keyword evidence="3" id="KW-1185">Reference proteome</keyword>